<evidence type="ECO:0000256" key="2">
    <source>
        <dbReference type="ARBA" id="ARBA00005781"/>
    </source>
</evidence>
<evidence type="ECO:0000313" key="9">
    <source>
        <dbReference type="Proteomes" id="UP000004826"/>
    </source>
</evidence>
<evidence type="ECO:0000256" key="6">
    <source>
        <dbReference type="HAMAP-Rule" id="MF_00402"/>
    </source>
</evidence>
<accession>F2CCS0</accession>
<organism evidence="8 9">
    <name type="scientific">Streptococcus sanguinis SK408</name>
    <dbReference type="NCBI Taxonomy" id="888818"/>
    <lineage>
        <taxon>Bacteria</taxon>
        <taxon>Bacillati</taxon>
        <taxon>Bacillota</taxon>
        <taxon>Bacilli</taxon>
        <taxon>Lactobacillales</taxon>
        <taxon>Streptococcaceae</taxon>
        <taxon>Streptococcus</taxon>
    </lineage>
</organism>
<keyword evidence="8" id="KW-0418">Kinase</keyword>
<evidence type="ECO:0000256" key="1">
    <source>
        <dbReference type="ARBA" id="ARBA00002349"/>
    </source>
</evidence>
<protein>
    <recommendedName>
        <fullName evidence="5 6">Large ribosomal subunit protein bL19</fullName>
    </recommendedName>
</protein>
<comment type="function">
    <text evidence="1 6 7">This protein is located at the 30S-50S ribosomal subunit interface and may play a role in the structure and function of the aminoacyl-tRNA binding site.</text>
</comment>
<dbReference type="GO" id="GO:0006412">
    <property type="term" value="P:translation"/>
    <property type="evidence" value="ECO:0007669"/>
    <property type="project" value="UniProtKB-UniRule"/>
</dbReference>
<sequence length="127" mass="14394">MNLKISKIGVVKMNPLIQSLTEGQLRTDIPAFRPGDTVRVHAKVVEGTRERIQIFEGVVIARKGAGISETYTVRKISNGIGVERTFPIHTPRVDKIEVVRYGKVRRAKLYYLRALQGKAARIKEIRR</sequence>
<dbReference type="NCBIfam" id="TIGR01024">
    <property type="entry name" value="rplS_bact"/>
    <property type="match status" value="1"/>
</dbReference>
<dbReference type="GO" id="GO:0022625">
    <property type="term" value="C:cytosolic large ribosomal subunit"/>
    <property type="evidence" value="ECO:0007669"/>
    <property type="project" value="TreeGrafter"/>
</dbReference>
<dbReference type="HOGENOM" id="CLU_103507_2_1_9"/>
<evidence type="ECO:0000256" key="4">
    <source>
        <dbReference type="ARBA" id="ARBA00023274"/>
    </source>
</evidence>
<dbReference type="Pfam" id="PF01245">
    <property type="entry name" value="Ribosomal_L19"/>
    <property type="match status" value="1"/>
</dbReference>
<dbReference type="HAMAP" id="MF_00402">
    <property type="entry name" value="Ribosomal_bL19"/>
    <property type="match status" value="1"/>
</dbReference>
<keyword evidence="3 6" id="KW-0689">Ribosomal protein</keyword>
<reference evidence="8 9" key="1">
    <citation type="submission" date="2011-02" db="EMBL/GenBank/DDBJ databases">
        <authorList>
            <person name="Muzny D."/>
            <person name="Qin X."/>
            <person name="Deng J."/>
            <person name="Jiang H."/>
            <person name="Liu Y."/>
            <person name="Qu J."/>
            <person name="Song X.-Z."/>
            <person name="Zhang L."/>
            <person name="Thornton R."/>
            <person name="Coyle M."/>
            <person name="Francisco L."/>
            <person name="Jackson L."/>
            <person name="Javaid M."/>
            <person name="Korchina V."/>
            <person name="Kovar C."/>
            <person name="Mata R."/>
            <person name="Mathew T."/>
            <person name="Ngo R."/>
            <person name="Nguyen L."/>
            <person name="Nguyen N."/>
            <person name="Okwuonu G."/>
            <person name="Ongeri F."/>
            <person name="Pham C."/>
            <person name="Simmons D."/>
            <person name="Wilczek-Boney K."/>
            <person name="Hale W."/>
            <person name="Jakkamsetti A."/>
            <person name="Pham P."/>
            <person name="Ruth R."/>
            <person name="San Lucas F."/>
            <person name="Warren J."/>
            <person name="Zhang J."/>
            <person name="Zhao Z."/>
            <person name="Zhou C."/>
            <person name="Zhu D."/>
            <person name="Lee S."/>
            <person name="Bess C."/>
            <person name="Blankenburg K."/>
            <person name="Forbes L."/>
            <person name="Fu Q."/>
            <person name="Gubbala S."/>
            <person name="Hirani K."/>
            <person name="Jayaseelan J.C."/>
            <person name="Lara F."/>
            <person name="Munidasa M."/>
            <person name="Palculict T."/>
            <person name="Patil S."/>
            <person name="Pu L.-L."/>
            <person name="Saada N."/>
            <person name="Tang L."/>
            <person name="Weissenberger G."/>
            <person name="Zhu Y."/>
            <person name="Hemphill L."/>
            <person name="Shang Y."/>
            <person name="Youmans B."/>
            <person name="Ayvaz T."/>
            <person name="Ross M."/>
            <person name="Santibanez J."/>
            <person name="Aqrawi P."/>
            <person name="Gross S."/>
            <person name="Joshi V."/>
            <person name="Fowler G."/>
            <person name="Nazareth L."/>
            <person name="Reid J."/>
            <person name="Worley K."/>
            <person name="Petrosino J."/>
            <person name="Highlander S."/>
            <person name="Gibbs R."/>
        </authorList>
    </citation>
    <scope>NUCLEOTIDE SEQUENCE [LARGE SCALE GENOMIC DNA]</scope>
    <source>
        <strain evidence="8 9">SK408</strain>
    </source>
</reference>
<comment type="similarity">
    <text evidence="2 6 7">Belongs to the bacterial ribosomal protein bL19 family.</text>
</comment>
<gene>
    <name evidence="8" type="primary">argB</name>
    <name evidence="6" type="synonym">rplS</name>
    <name evidence="8" type="ORF">HMPREF9391_0550</name>
</gene>
<evidence type="ECO:0000256" key="7">
    <source>
        <dbReference type="RuleBase" id="RU000559"/>
    </source>
</evidence>
<dbReference type="PRINTS" id="PR00061">
    <property type="entry name" value="RIBOSOMALL19"/>
</dbReference>
<dbReference type="InterPro" id="IPR038657">
    <property type="entry name" value="Ribosomal_bL19_sf"/>
</dbReference>
<name>F2CCS0_STRSA</name>
<dbReference type="GO" id="GO:0016301">
    <property type="term" value="F:kinase activity"/>
    <property type="evidence" value="ECO:0007669"/>
    <property type="project" value="UniProtKB-KW"/>
</dbReference>
<evidence type="ECO:0000313" key="8">
    <source>
        <dbReference type="EMBL" id="EGF19830.1"/>
    </source>
</evidence>
<dbReference type="AlphaFoldDB" id="F2CCS0"/>
<proteinExistence type="inferred from homology"/>
<keyword evidence="8" id="KW-0808">Transferase</keyword>
<dbReference type="PANTHER" id="PTHR15680:SF9">
    <property type="entry name" value="LARGE RIBOSOMAL SUBUNIT PROTEIN BL19M"/>
    <property type="match status" value="1"/>
</dbReference>
<dbReference type="FunFam" id="2.30.30.790:FF:000001">
    <property type="entry name" value="50S ribosomal protein L19"/>
    <property type="match status" value="1"/>
</dbReference>
<dbReference type="GO" id="GO:0003735">
    <property type="term" value="F:structural constituent of ribosome"/>
    <property type="evidence" value="ECO:0007669"/>
    <property type="project" value="InterPro"/>
</dbReference>
<keyword evidence="4 6" id="KW-0687">Ribonucleoprotein</keyword>
<dbReference type="PATRIC" id="fig|888818.3.peg.534"/>
<dbReference type="SUPFAM" id="SSF50104">
    <property type="entry name" value="Translation proteins SH3-like domain"/>
    <property type="match status" value="1"/>
</dbReference>
<evidence type="ECO:0000256" key="3">
    <source>
        <dbReference type="ARBA" id="ARBA00022980"/>
    </source>
</evidence>
<dbReference type="Proteomes" id="UP000004826">
    <property type="component" value="Unassembled WGS sequence"/>
</dbReference>
<dbReference type="PROSITE" id="PS01015">
    <property type="entry name" value="RIBOSOMAL_L19"/>
    <property type="match status" value="1"/>
</dbReference>
<dbReference type="EMBL" id="AFBE01000002">
    <property type="protein sequence ID" value="EGF19830.1"/>
    <property type="molecule type" value="Genomic_DNA"/>
</dbReference>
<dbReference type="InterPro" id="IPR008991">
    <property type="entry name" value="Translation_prot_SH3-like_sf"/>
</dbReference>
<dbReference type="PANTHER" id="PTHR15680">
    <property type="entry name" value="RIBOSOMAL PROTEIN L19"/>
    <property type="match status" value="1"/>
</dbReference>
<dbReference type="Gene3D" id="2.30.30.790">
    <property type="match status" value="1"/>
</dbReference>
<comment type="caution">
    <text evidence="8">The sequence shown here is derived from an EMBL/GenBank/DDBJ whole genome shotgun (WGS) entry which is preliminary data.</text>
</comment>
<dbReference type="InterPro" id="IPR018257">
    <property type="entry name" value="Ribosomal_bL19_CS"/>
</dbReference>
<evidence type="ECO:0000256" key="5">
    <source>
        <dbReference type="ARBA" id="ARBA00035171"/>
    </source>
</evidence>
<dbReference type="InterPro" id="IPR001857">
    <property type="entry name" value="Ribosomal_bL19"/>
</dbReference>
<dbReference type="PIRSF" id="PIRSF002191">
    <property type="entry name" value="Ribosomal_L19"/>
    <property type="match status" value="1"/>
</dbReference>